<feature type="transmembrane region" description="Helical" evidence="1">
    <location>
        <begin position="44"/>
        <end position="65"/>
    </location>
</feature>
<evidence type="ECO:0000313" key="2">
    <source>
        <dbReference type="EMBL" id="RAJ22506.1"/>
    </source>
</evidence>
<reference evidence="2 3" key="1">
    <citation type="submission" date="2018-06" db="EMBL/GenBank/DDBJ databases">
        <title>Genomic Encyclopedia of Archaeal and Bacterial Type Strains, Phase II (KMG-II): from individual species to whole genera.</title>
        <authorList>
            <person name="Goeker M."/>
        </authorList>
    </citation>
    <scope>NUCLEOTIDE SEQUENCE [LARGE SCALE GENOMIC DNA]</scope>
    <source>
        <strain evidence="2 3">DSM 12408</strain>
    </source>
</reference>
<gene>
    <name evidence="2" type="ORF">LX77_02452</name>
</gene>
<organism evidence="2 3">
    <name type="scientific">Gelidibacter algens</name>
    <dbReference type="NCBI Taxonomy" id="49280"/>
    <lineage>
        <taxon>Bacteria</taxon>
        <taxon>Pseudomonadati</taxon>
        <taxon>Bacteroidota</taxon>
        <taxon>Flavobacteriia</taxon>
        <taxon>Flavobacteriales</taxon>
        <taxon>Flavobacteriaceae</taxon>
        <taxon>Gelidibacter</taxon>
    </lineage>
</organism>
<dbReference type="STRING" id="49280.A9996_11255"/>
<dbReference type="Proteomes" id="UP000248987">
    <property type="component" value="Unassembled WGS sequence"/>
</dbReference>
<sequence>MGQQKWEDSLKEKLEKRAITPSEASWNTLAERLESAENRKSKTLFWRLGIAASMIGVLFTTALVFKDAGSEIRQPVVVETQKQVEDQLIPMDKLPQQKQLAETEERVESLESLEKNTSKTELLKTQKSLTSPIKENLSVAKNERNKSLEPLKISPQKETLEDQKVSEIVAQIKDLEKKGEAVTDADIDALLRKAQRELTHQAILKESIRTVDASALLQDVETDLQHSFRNKIFEALKTSYETVITAVADRNN</sequence>
<proteinExistence type="predicted"/>
<comment type="caution">
    <text evidence="2">The sequence shown here is derived from an EMBL/GenBank/DDBJ whole genome shotgun (WGS) entry which is preliminary data.</text>
</comment>
<dbReference type="RefSeq" id="WP_066434793.1">
    <property type="nucleotide sequence ID" value="NZ_LZRN01000022.1"/>
</dbReference>
<keyword evidence="1" id="KW-1133">Transmembrane helix</keyword>
<accession>A0A1A7R344</accession>
<dbReference type="OrthoDB" id="1247025at2"/>
<evidence type="ECO:0000256" key="1">
    <source>
        <dbReference type="SAM" id="Phobius"/>
    </source>
</evidence>
<keyword evidence="3" id="KW-1185">Reference proteome</keyword>
<evidence type="ECO:0000313" key="3">
    <source>
        <dbReference type="Proteomes" id="UP000248987"/>
    </source>
</evidence>
<keyword evidence="1" id="KW-0472">Membrane</keyword>
<dbReference type="EMBL" id="QLLQ01000009">
    <property type="protein sequence ID" value="RAJ22506.1"/>
    <property type="molecule type" value="Genomic_DNA"/>
</dbReference>
<protein>
    <submittedName>
        <fullName evidence="2">Uncharacterized protein</fullName>
    </submittedName>
</protein>
<name>A0A1A7R344_9FLAO</name>
<dbReference type="AlphaFoldDB" id="A0A1A7R344"/>
<keyword evidence="1" id="KW-0812">Transmembrane</keyword>